<keyword evidence="3" id="KW-1185">Reference proteome</keyword>
<dbReference type="Proteomes" id="UP000326912">
    <property type="component" value="Unassembled WGS sequence"/>
</dbReference>
<dbReference type="RefSeq" id="WP_151754728.1">
    <property type="nucleotide sequence ID" value="NZ_BKZW01000001.1"/>
</dbReference>
<dbReference type="GO" id="GO:0016491">
    <property type="term" value="F:oxidoreductase activity"/>
    <property type="evidence" value="ECO:0007669"/>
    <property type="project" value="InterPro"/>
</dbReference>
<organism evidence="2 3">
    <name type="scientific">Dictyobacter vulcani</name>
    <dbReference type="NCBI Taxonomy" id="2607529"/>
    <lineage>
        <taxon>Bacteria</taxon>
        <taxon>Bacillati</taxon>
        <taxon>Chloroflexota</taxon>
        <taxon>Ktedonobacteria</taxon>
        <taxon>Ktedonobacterales</taxon>
        <taxon>Dictyobacteraceae</taxon>
        <taxon>Dictyobacter</taxon>
    </lineage>
</organism>
<dbReference type="InterPro" id="IPR000866">
    <property type="entry name" value="AhpC/TSA"/>
</dbReference>
<accession>A0A5J4KN58</accession>
<reference evidence="2 3" key="1">
    <citation type="submission" date="2019-10" db="EMBL/GenBank/DDBJ databases">
        <title>Dictyobacter vulcani sp. nov., within the class Ktedonobacteria, isolated from soil of volcanic Mt. Zao.</title>
        <authorList>
            <person name="Zheng Y."/>
            <person name="Wang C.M."/>
            <person name="Sakai Y."/>
            <person name="Abe K."/>
            <person name="Yokota A."/>
            <person name="Yabe S."/>
        </authorList>
    </citation>
    <scope>NUCLEOTIDE SEQUENCE [LARGE SCALE GENOMIC DNA]</scope>
    <source>
        <strain evidence="2 3">W12</strain>
    </source>
</reference>
<name>A0A5J4KN58_9CHLR</name>
<dbReference type="AlphaFoldDB" id="A0A5J4KN58"/>
<dbReference type="Gene3D" id="3.40.30.10">
    <property type="entry name" value="Glutaredoxin"/>
    <property type="match status" value="1"/>
</dbReference>
<proteinExistence type="predicted"/>
<feature type="domain" description="Alkyl hydroperoxide reductase subunit C/ Thiol specific antioxidant" evidence="1">
    <location>
        <begin position="14"/>
        <end position="130"/>
    </location>
</feature>
<evidence type="ECO:0000313" key="3">
    <source>
        <dbReference type="Proteomes" id="UP000326912"/>
    </source>
</evidence>
<sequence length="166" mass="18712">MSNINQPHIPELEPGQIIPAFNLAGADGMPHSPWDYKQRMHLVILLLQHSSSADERKLLQDYARSYADFREEQCALLAITTDTVLVNLGTQEEMRLPFPLLSDVDGKVIARYTPWTAETHTLAPAIVLADRYSALYQRWIAEKPGDLPGVQDLLDSLQYLNKLCTP</sequence>
<gene>
    <name evidence="2" type="ORF">KDW_07880</name>
</gene>
<protein>
    <recommendedName>
        <fullName evidence="1">Alkyl hydroperoxide reductase subunit C/ Thiol specific antioxidant domain-containing protein</fullName>
    </recommendedName>
</protein>
<evidence type="ECO:0000313" key="2">
    <source>
        <dbReference type="EMBL" id="GER86626.1"/>
    </source>
</evidence>
<dbReference type="InterPro" id="IPR036249">
    <property type="entry name" value="Thioredoxin-like_sf"/>
</dbReference>
<dbReference type="EMBL" id="BKZW01000001">
    <property type="protein sequence ID" value="GER86626.1"/>
    <property type="molecule type" value="Genomic_DNA"/>
</dbReference>
<dbReference type="Pfam" id="PF00578">
    <property type="entry name" value="AhpC-TSA"/>
    <property type="match status" value="1"/>
</dbReference>
<dbReference type="SUPFAM" id="SSF52833">
    <property type="entry name" value="Thioredoxin-like"/>
    <property type="match status" value="1"/>
</dbReference>
<comment type="caution">
    <text evidence="2">The sequence shown here is derived from an EMBL/GenBank/DDBJ whole genome shotgun (WGS) entry which is preliminary data.</text>
</comment>
<evidence type="ECO:0000259" key="1">
    <source>
        <dbReference type="Pfam" id="PF00578"/>
    </source>
</evidence>
<dbReference type="GO" id="GO:0016209">
    <property type="term" value="F:antioxidant activity"/>
    <property type="evidence" value="ECO:0007669"/>
    <property type="project" value="InterPro"/>
</dbReference>